<dbReference type="Proteomes" id="UP000015104">
    <property type="component" value="Unassembled WGS sequence"/>
</dbReference>
<organism evidence="3 4">
    <name type="scientific">Tetranychus urticae</name>
    <name type="common">Two-spotted spider mite</name>
    <dbReference type="NCBI Taxonomy" id="32264"/>
    <lineage>
        <taxon>Eukaryota</taxon>
        <taxon>Metazoa</taxon>
        <taxon>Ecdysozoa</taxon>
        <taxon>Arthropoda</taxon>
        <taxon>Chelicerata</taxon>
        <taxon>Arachnida</taxon>
        <taxon>Acari</taxon>
        <taxon>Acariformes</taxon>
        <taxon>Trombidiformes</taxon>
        <taxon>Prostigmata</taxon>
        <taxon>Eleutherengona</taxon>
        <taxon>Raphignathae</taxon>
        <taxon>Tetranychoidea</taxon>
        <taxon>Tetranychidae</taxon>
        <taxon>Tetranychus</taxon>
    </lineage>
</organism>
<evidence type="ECO:0000256" key="2">
    <source>
        <dbReference type="SAM" id="SignalP"/>
    </source>
</evidence>
<dbReference type="EMBL" id="CAEY01000112">
    <property type="status" value="NOT_ANNOTATED_CDS"/>
    <property type="molecule type" value="Genomic_DNA"/>
</dbReference>
<reference evidence="4" key="1">
    <citation type="submission" date="2011-08" db="EMBL/GenBank/DDBJ databases">
        <authorList>
            <person name="Rombauts S."/>
        </authorList>
    </citation>
    <scope>NUCLEOTIDE SEQUENCE</scope>
    <source>
        <strain evidence="4">London</strain>
    </source>
</reference>
<sequence>MYQFTLVSSVLVSLTIGLANSTPLYGEIESDLDTTRQSISKANQILASINRDVDLCLTNAVACSLKSYDDLDYQTLDGSQSASGYSGNIDSSNYTDVDQTNNETSVTLPPSTASPVSVPMYGPVPPIKIVVPPSSDQKFTHVLEDLDSLEVHVSSAIANFTSSRRFTYTAMLKPMLKHIHQLKNNLSLLQNRLIGVAALTNIASQVNELTDHISDALVSGSDVPLDDTPADGSTTKPNPSTSSSTTTTTVKAVSILPSTTPVSIPPSSSPVSSTFSSPLSSKPSESTVTSSTSTESSPSQSNSSSPLSSSPSTPSSIATTAAIEISETTSNNPIVVEDKVDEVNTISSY</sequence>
<proteinExistence type="predicted"/>
<accession>T1KIC5</accession>
<evidence type="ECO:0000256" key="1">
    <source>
        <dbReference type="SAM" id="MobiDB-lite"/>
    </source>
</evidence>
<feature type="chain" id="PRO_5004591640" evidence="2">
    <location>
        <begin position="22"/>
        <end position="349"/>
    </location>
</feature>
<dbReference type="KEGG" id="tut:107364335"/>
<keyword evidence="2" id="KW-0732">Signal</keyword>
<feature type="region of interest" description="Disordered" evidence="1">
    <location>
        <begin position="220"/>
        <end position="332"/>
    </location>
</feature>
<feature type="region of interest" description="Disordered" evidence="1">
    <location>
        <begin position="80"/>
        <end position="114"/>
    </location>
</feature>
<name>T1KIC5_TETUR</name>
<dbReference type="AlphaFoldDB" id="T1KIC5"/>
<evidence type="ECO:0000313" key="4">
    <source>
        <dbReference type="Proteomes" id="UP000015104"/>
    </source>
</evidence>
<feature type="compositionally biased region" description="Low complexity" evidence="1">
    <location>
        <begin position="233"/>
        <end position="262"/>
    </location>
</feature>
<feature type="compositionally biased region" description="Low complexity" evidence="1">
    <location>
        <begin position="269"/>
        <end position="330"/>
    </location>
</feature>
<reference evidence="3" key="2">
    <citation type="submission" date="2015-06" db="UniProtKB">
        <authorList>
            <consortium name="EnsemblMetazoa"/>
        </authorList>
    </citation>
    <scope>IDENTIFICATION</scope>
</reference>
<dbReference type="EnsemblMetazoa" id="tetur12g00870.1">
    <property type="protein sequence ID" value="tetur12g00870.1"/>
    <property type="gene ID" value="tetur12g00870"/>
</dbReference>
<dbReference type="HOGENOM" id="CLU_795305_0_0_1"/>
<gene>
    <name evidence="3" type="primary">107364335</name>
</gene>
<feature type="signal peptide" evidence="2">
    <location>
        <begin position="1"/>
        <end position="21"/>
    </location>
</feature>
<protein>
    <submittedName>
        <fullName evidence="3">Uncharacterized protein</fullName>
    </submittedName>
</protein>
<keyword evidence="4" id="KW-1185">Reference proteome</keyword>
<evidence type="ECO:0000313" key="3">
    <source>
        <dbReference type="EnsemblMetazoa" id="tetur12g00870.1"/>
    </source>
</evidence>